<feature type="domain" description="C2H2-type" evidence="10">
    <location>
        <begin position="277"/>
        <end position="307"/>
    </location>
</feature>
<keyword evidence="7" id="KW-0804">Transcription</keyword>
<dbReference type="STRING" id="147828.A0A4S2LEJ6"/>
<feature type="non-terminal residue" evidence="11">
    <location>
        <position position="444"/>
    </location>
</feature>
<comment type="subcellular location">
    <subcellularLocation>
        <location evidence="1">Nucleus</location>
    </subcellularLocation>
</comment>
<dbReference type="GO" id="GO:0008270">
    <property type="term" value="F:zinc ion binding"/>
    <property type="evidence" value="ECO:0007669"/>
    <property type="project" value="UniProtKB-KW"/>
</dbReference>
<dbReference type="PANTHER" id="PTHR15065">
    <property type="entry name" value="INSULINOMA-ASSOCIATED 1"/>
    <property type="match status" value="1"/>
</dbReference>
<dbReference type="GO" id="GO:0030182">
    <property type="term" value="P:neuron differentiation"/>
    <property type="evidence" value="ECO:0007669"/>
    <property type="project" value="TreeGrafter"/>
</dbReference>
<dbReference type="OrthoDB" id="8953942at2759"/>
<dbReference type="PROSITE" id="PS50157">
    <property type="entry name" value="ZINC_FINGER_C2H2_2"/>
    <property type="match status" value="2"/>
</dbReference>
<keyword evidence="8" id="KW-0539">Nucleus</keyword>
<dbReference type="GO" id="GO:0017053">
    <property type="term" value="C:transcription repressor complex"/>
    <property type="evidence" value="ECO:0007669"/>
    <property type="project" value="TreeGrafter"/>
</dbReference>
<evidence type="ECO:0000256" key="3">
    <source>
        <dbReference type="ARBA" id="ARBA00022737"/>
    </source>
</evidence>
<reference evidence="11 12" key="1">
    <citation type="journal article" date="2019" name="BMC Genomics">
        <title>New insights from Opisthorchis felineus genome: update on genomics of the epidemiologically important liver flukes.</title>
        <authorList>
            <person name="Ershov N.I."/>
            <person name="Mordvinov V.A."/>
            <person name="Prokhortchouk E.B."/>
            <person name="Pakharukova M.Y."/>
            <person name="Gunbin K.V."/>
            <person name="Ustyantsev K."/>
            <person name="Genaev M.A."/>
            <person name="Blinov A.G."/>
            <person name="Mazur A."/>
            <person name="Boulygina E."/>
            <person name="Tsygankova S."/>
            <person name="Khrameeva E."/>
            <person name="Chekanov N."/>
            <person name="Fan G."/>
            <person name="Xiao A."/>
            <person name="Zhang H."/>
            <person name="Xu X."/>
            <person name="Yang H."/>
            <person name="Solovyev V."/>
            <person name="Lee S.M."/>
            <person name="Liu X."/>
            <person name="Afonnikov D.A."/>
            <person name="Skryabin K.G."/>
        </authorList>
    </citation>
    <scope>NUCLEOTIDE SEQUENCE [LARGE SCALE GENOMIC DNA]</scope>
    <source>
        <strain evidence="11">AK-0245</strain>
        <tissue evidence="11">Whole organism</tissue>
    </source>
</reference>
<dbReference type="InterPro" id="IPR042972">
    <property type="entry name" value="INSM1/2"/>
</dbReference>
<dbReference type="Gene3D" id="3.30.160.60">
    <property type="entry name" value="Classic Zinc Finger"/>
    <property type="match status" value="1"/>
</dbReference>
<dbReference type="InterPro" id="IPR036236">
    <property type="entry name" value="Znf_C2H2_sf"/>
</dbReference>
<dbReference type="Pfam" id="PF00096">
    <property type="entry name" value="zf-C2H2"/>
    <property type="match status" value="1"/>
</dbReference>
<protein>
    <recommendedName>
        <fullName evidence="10">C2H2-type domain-containing protein</fullName>
    </recommendedName>
</protein>
<evidence type="ECO:0000256" key="1">
    <source>
        <dbReference type="ARBA" id="ARBA00004123"/>
    </source>
</evidence>
<evidence type="ECO:0000313" key="12">
    <source>
        <dbReference type="Proteomes" id="UP000308267"/>
    </source>
</evidence>
<evidence type="ECO:0000256" key="4">
    <source>
        <dbReference type="ARBA" id="ARBA00022771"/>
    </source>
</evidence>
<dbReference type="PROSITE" id="PS00028">
    <property type="entry name" value="ZINC_FINGER_C2H2_1"/>
    <property type="match status" value="1"/>
</dbReference>
<evidence type="ECO:0000256" key="7">
    <source>
        <dbReference type="ARBA" id="ARBA00023163"/>
    </source>
</evidence>
<keyword evidence="4 9" id="KW-0863">Zinc-finger</keyword>
<dbReference type="GO" id="GO:0005634">
    <property type="term" value="C:nucleus"/>
    <property type="evidence" value="ECO:0007669"/>
    <property type="project" value="UniProtKB-SubCell"/>
</dbReference>
<keyword evidence="2" id="KW-0479">Metal-binding</keyword>
<evidence type="ECO:0000256" key="8">
    <source>
        <dbReference type="ARBA" id="ARBA00023242"/>
    </source>
</evidence>
<keyword evidence="5" id="KW-0862">Zinc</keyword>
<feature type="domain" description="C2H2-type" evidence="10">
    <location>
        <begin position="305"/>
        <end position="332"/>
    </location>
</feature>
<sequence length="444" mass="50033">MLRSKAFNFDSASPVFWYNMLHPTPVLRELRSVGFGPPFRGAEEYQTNSRQAYSNNRYLLPEFQDLLRANGATRYLHAMGSRATPDKPHRPVLFSDEAYESAVNYPPNVLTLCAKSPLHSVRQNGRKDWKNNRPNFTVADVIADSPPREPSLFFTEAPTGDRYPVPSVTTFKHNWINTSANGALKHPFCFLQKYHSSNSTRNSQNSLSRDDVLNESQRHFTARLHCAKYSLEKYSSGSLKKKAVVSKQDTALFPNRIVPTARIKARLAQIPNLLGPYVCKLCHREFRDPFHLAGHRCPCIIHTDYRCPECEKVFNCPANLASHRRWHKPKRVNTGLEGINSLEENASTVTGLKEDNYATTDGIRTISGYPMTTPPKTLSRNSGLSHSPDHAHNVAVLWSKEPFGTNYDTTASIKITAKTRQLSKNGNSFTVDAILGRTTVSQTR</sequence>
<evidence type="ECO:0000256" key="9">
    <source>
        <dbReference type="PROSITE-ProRule" id="PRU00042"/>
    </source>
</evidence>
<dbReference type="EMBL" id="SJOL01008995">
    <property type="protein sequence ID" value="TGZ59079.1"/>
    <property type="molecule type" value="Genomic_DNA"/>
</dbReference>
<keyword evidence="6" id="KW-0805">Transcription regulation</keyword>
<dbReference type="FunFam" id="3.30.160.60:FF:001896">
    <property type="entry name" value="insulinoma-associated protein 1b"/>
    <property type="match status" value="1"/>
</dbReference>
<accession>A0A4S2LEJ6</accession>
<dbReference type="GO" id="GO:0010564">
    <property type="term" value="P:regulation of cell cycle process"/>
    <property type="evidence" value="ECO:0007669"/>
    <property type="project" value="TreeGrafter"/>
</dbReference>
<organism evidence="11 12">
    <name type="scientific">Opisthorchis felineus</name>
    <dbReference type="NCBI Taxonomy" id="147828"/>
    <lineage>
        <taxon>Eukaryota</taxon>
        <taxon>Metazoa</taxon>
        <taxon>Spiralia</taxon>
        <taxon>Lophotrochozoa</taxon>
        <taxon>Platyhelminthes</taxon>
        <taxon>Trematoda</taxon>
        <taxon>Digenea</taxon>
        <taxon>Opisthorchiida</taxon>
        <taxon>Opisthorchiata</taxon>
        <taxon>Opisthorchiidae</taxon>
        <taxon>Opisthorchis</taxon>
    </lineage>
</organism>
<dbReference type="SUPFAM" id="SSF57667">
    <property type="entry name" value="beta-beta-alpha zinc fingers"/>
    <property type="match status" value="1"/>
</dbReference>
<evidence type="ECO:0000259" key="10">
    <source>
        <dbReference type="PROSITE" id="PS50157"/>
    </source>
</evidence>
<evidence type="ECO:0000313" key="11">
    <source>
        <dbReference type="EMBL" id="TGZ59079.1"/>
    </source>
</evidence>
<dbReference type="AlphaFoldDB" id="A0A4S2LEJ6"/>
<dbReference type="GO" id="GO:0001227">
    <property type="term" value="F:DNA-binding transcription repressor activity, RNA polymerase II-specific"/>
    <property type="evidence" value="ECO:0007669"/>
    <property type="project" value="TreeGrafter"/>
</dbReference>
<evidence type="ECO:0000256" key="2">
    <source>
        <dbReference type="ARBA" id="ARBA00022723"/>
    </source>
</evidence>
<name>A0A4S2LEJ6_OPIFE</name>
<dbReference type="SMART" id="SM00355">
    <property type="entry name" value="ZnF_C2H2"/>
    <property type="match status" value="2"/>
</dbReference>
<evidence type="ECO:0000256" key="5">
    <source>
        <dbReference type="ARBA" id="ARBA00022833"/>
    </source>
</evidence>
<dbReference type="PANTHER" id="PTHR15065:SF4">
    <property type="entry name" value="LD18634P"/>
    <property type="match status" value="1"/>
</dbReference>
<keyword evidence="3" id="KW-0677">Repeat</keyword>
<proteinExistence type="predicted"/>
<dbReference type="GO" id="GO:0000978">
    <property type="term" value="F:RNA polymerase II cis-regulatory region sequence-specific DNA binding"/>
    <property type="evidence" value="ECO:0007669"/>
    <property type="project" value="TreeGrafter"/>
</dbReference>
<gene>
    <name evidence="11" type="ORF">CRM22_009259</name>
</gene>
<keyword evidence="12" id="KW-1185">Reference proteome</keyword>
<dbReference type="Proteomes" id="UP000308267">
    <property type="component" value="Unassembled WGS sequence"/>
</dbReference>
<dbReference type="InterPro" id="IPR013087">
    <property type="entry name" value="Znf_C2H2_type"/>
</dbReference>
<comment type="caution">
    <text evidence="11">The sequence shown here is derived from an EMBL/GenBank/DDBJ whole genome shotgun (WGS) entry which is preliminary data.</text>
</comment>
<evidence type="ECO:0000256" key="6">
    <source>
        <dbReference type="ARBA" id="ARBA00023015"/>
    </source>
</evidence>